<dbReference type="PROSITE" id="PS51099">
    <property type="entry name" value="PTS_EIIB_TYPE_2"/>
    <property type="match status" value="1"/>
</dbReference>
<keyword evidence="3" id="KW-0762">Sugar transport</keyword>
<dbReference type="Proteomes" id="UP000191171">
    <property type="component" value="Unassembled WGS sequence"/>
</dbReference>
<accession>A0A0V7XXX6</accession>
<reference evidence="5 7" key="2">
    <citation type="submission" date="2018-05" db="EMBL/GenBank/DDBJ databases">
        <title>Vancomycin-resistant Enterococcus faecium strain from Chelyabinsk, Russia.</title>
        <authorList>
            <person name="Gostev V."/>
            <person name="Goncharov A."/>
            <person name="Kolodzhieva V."/>
            <person name="Suvorov A."/>
            <person name="Sidorenko S."/>
            <person name="Zueva L."/>
        </authorList>
    </citation>
    <scope>NUCLEOTIDE SEQUENCE [LARGE SCALE GENOMIC DNA]</scope>
    <source>
        <strain evidence="5 7">20</strain>
    </source>
</reference>
<dbReference type="EMBL" id="QHGU01000045">
    <property type="protein sequence ID" value="PZM55392.1"/>
    <property type="molecule type" value="Genomic_DNA"/>
</dbReference>
<evidence type="ECO:0000313" key="6">
    <source>
        <dbReference type="Proteomes" id="UP000191171"/>
    </source>
</evidence>
<dbReference type="GO" id="GO:0009401">
    <property type="term" value="P:phosphoenolpyruvate-dependent sugar phosphotransferase system"/>
    <property type="evidence" value="ECO:0007669"/>
    <property type="project" value="InterPro"/>
</dbReference>
<dbReference type="EMBL" id="JAIFOC010000012">
    <property type="protein sequence ID" value="MBX4221573.1"/>
    <property type="molecule type" value="Genomic_DNA"/>
</dbReference>
<dbReference type="RefSeq" id="WP_002331203.1">
    <property type="nucleotide sequence ID" value="NZ_AP022341.1"/>
</dbReference>
<dbReference type="AlphaFoldDB" id="A0A0V7XXX6"/>
<dbReference type="InterPro" id="IPR036095">
    <property type="entry name" value="PTS_EIIB-like_sf"/>
</dbReference>
<evidence type="ECO:0000313" key="7">
    <source>
        <dbReference type="Proteomes" id="UP000249070"/>
    </source>
</evidence>
<protein>
    <submittedName>
        <fullName evidence="4">PTS galactitol transporter subunit IIB</fullName>
    </submittedName>
    <submittedName>
        <fullName evidence="3">PTS sugar transporter subunit IIB</fullName>
    </submittedName>
</protein>
<dbReference type="EMBL" id="MVGJ01000037">
    <property type="protein sequence ID" value="OOL82636.1"/>
    <property type="molecule type" value="Genomic_DNA"/>
</dbReference>
<dbReference type="InterPro" id="IPR003501">
    <property type="entry name" value="PTS_EIIB_2/3"/>
</dbReference>
<reference evidence="3" key="3">
    <citation type="journal article" date="2022" name="J. Anim. Sci.">
        <title>Whole genome sequence analyses-based assessment of virulence potential and antimicrobial susceptibilities and resistance of Enterococcus faecium strains isolated from commercial swine and cattle probiotic products.</title>
        <authorList>
            <person name="Shridhar P.B."/>
            <person name="Amachawadi R.G."/>
            <person name="Tokach M."/>
            <person name="Patel I."/>
            <person name="Gangiredla J."/>
            <person name="Mammel M."/>
            <person name="Nagaraja T.G."/>
        </authorList>
    </citation>
    <scope>NUCLEOTIDE SEQUENCE</scope>
    <source>
        <strain evidence="3">EF215</strain>
    </source>
</reference>
<dbReference type="Gene3D" id="3.40.50.2300">
    <property type="match status" value="1"/>
</dbReference>
<evidence type="ECO:0000256" key="1">
    <source>
        <dbReference type="ARBA" id="ARBA00022679"/>
    </source>
</evidence>
<evidence type="ECO:0000259" key="2">
    <source>
        <dbReference type="PROSITE" id="PS51099"/>
    </source>
</evidence>
<dbReference type="CDD" id="cd05566">
    <property type="entry name" value="PTS_IIB_galactitol"/>
    <property type="match status" value="1"/>
</dbReference>
<dbReference type="Pfam" id="PF02302">
    <property type="entry name" value="PTS_IIB"/>
    <property type="match status" value="1"/>
</dbReference>
<evidence type="ECO:0000313" key="4">
    <source>
        <dbReference type="EMBL" id="OOL82636.1"/>
    </source>
</evidence>
<evidence type="ECO:0000313" key="5">
    <source>
        <dbReference type="EMBL" id="PZM55392.1"/>
    </source>
</evidence>
<dbReference type="InterPro" id="IPR013011">
    <property type="entry name" value="PTS_EIIB_2"/>
</dbReference>
<dbReference type="SUPFAM" id="SSF52794">
    <property type="entry name" value="PTS system IIB component-like"/>
    <property type="match status" value="1"/>
</dbReference>
<sequence length="92" mass="9846">MKRILVACGNGIATSTVVATKVREYLQQHGIDVSTTQTKLMEVPGKVQDYDLLVTTGQFDGQTGGVPVIKGMPILTGIGADQTMEEILNLLK</sequence>
<keyword evidence="1" id="KW-0808">Transferase</keyword>
<evidence type="ECO:0000313" key="3">
    <source>
        <dbReference type="EMBL" id="MBX4221573.1"/>
    </source>
</evidence>
<feature type="domain" description="PTS EIIB type-2" evidence="2">
    <location>
        <begin position="2"/>
        <end position="92"/>
    </location>
</feature>
<gene>
    <name evidence="4" type="ORF">B1P95_08165</name>
    <name evidence="5" type="ORF">DKP91_09615</name>
    <name evidence="3" type="ORF">KYX88_01730</name>
</gene>
<organism evidence="4 6">
    <name type="scientific">Enterococcus faecium</name>
    <name type="common">Streptococcus faecium</name>
    <dbReference type="NCBI Taxonomy" id="1352"/>
    <lineage>
        <taxon>Bacteria</taxon>
        <taxon>Bacillati</taxon>
        <taxon>Bacillota</taxon>
        <taxon>Bacilli</taxon>
        <taxon>Lactobacillales</taxon>
        <taxon>Enterococcaceae</taxon>
        <taxon>Enterococcus</taxon>
    </lineage>
</organism>
<dbReference type="Proteomes" id="UP001139644">
    <property type="component" value="Unassembled WGS sequence"/>
</dbReference>
<dbReference type="GO" id="GO:0008982">
    <property type="term" value="F:protein-N(PI)-phosphohistidine-sugar phosphotransferase activity"/>
    <property type="evidence" value="ECO:0007669"/>
    <property type="project" value="InterPro"/>
</dbReference>
<comment type="caution">
    <text evidence="4">The sequence shown here is derived from an EMBL/GenBank/DDBJ whole genome shotgun (WGS) entry which is preliminary data.</text>
</comment>
<keyword evidence="3" id="KW-0813">Transport</keyword>
<proteinExistence type="predicted"/>
<name>A0A0V7XXX6_ENTFC</name>
<dbReference type="Proteomes" id="UP000249070">
    <property type="component" value="Unassembled WGS sequence"/>
</dbReference>
<reference evidence="4 6" key="1">
    <citation type="submission" date="2017-02" db="EMBL/GenBank/DDBJ databases">
        <title>Clonality and virulence of isolates of VRE in Hematopoietic Stem Cell Transplanted (HSCT) patients.</title>
        <authorList>
            <person name="Marchi A.P."/>
            <person name="Martins R.C."/>
            <person name="Marie S.K."/>
            <person name="Levin A.S."/>
            <person name="Costa S.F."/>
        </authorList>
    </citation>
    <scope>NUCLEOTIDE SEQUENCE [LARGE SCALE GENOMIC DNA]</scope>
    <source>
        <strain evidence="4 6">LIM1759</strain>
    </source>
</reference>